<reference evidence="2 3" key="1">
    <citation type="submission" date="2024-01" db="EMBL/GenBank/DDBJ databases">
        <title>The complete chloroplast genome sequence of Lithospermum erythrorhizon: insights into the phylogenetic relationship among Boraginaceae species and the maternal lineages of purple gromwells.</title>
        <authorList>
            <person name="Okada T."/>
            <person name="Watanabe K."/>
        </authorList>
    </citation>
    <scope>NUCLEOTIDE SEQUENCE [LARGE SCALE GENOMIC DNA]</scope>
</reference>
<dbReference type="AlphaFoldDB" id="A0AAV3QMZ4"/>
<dbReference type="Proteomes" id="UP001454036">
    <property type="component" value="Unassembled WGS sequence"/>
</dbReference>
<accession>A0AAV3QMZ4</accession>
<sequence>MADGGIVRDTPSLSSTHGPSPIRVIDATTLNQVRLFTFVGAEVKYGDLLFTPYQDPFTNVAFKQEVNDDIFHEIDNYPTPVSTIADQELPVSSSTQAIEGVIAQPAGEQGEDSDDLPSYIANSLPVPFTDFQLWDFKEYFSIPDDAGIRVPVKGESTMKLIVNERDTEGAFCPGWTPLFLEAFSFGMQLPF</sequence>
<evidence type="ECO:0000313" key="2">
    <source>
        <dbReference type="EMBL" id="GAA0165419.1"/>
    </source>
</evidence>
<protein>
    <submittedName>
        <fullName evidence="2">Uncharacterized protein</fullName>
    </submittedName>
</protein>
<name>A0AAV3QMZ4_LITER</name>
<dbReference type="EMBL" id="BAABME010005370">
    <property type="protein sequence ID" value="GAA0165419.1"/>
    <property type="molecule type" value="Genomic_DNA"/>
</dbReference>
<feature type="region of interest" description="Disordered" evidence="1">
    <location>
        <begin position="1"/>
        <end position="20"/>
    </location>
</feature>
<organism evidence="2 3">
    <name type="scientific">Lithospermum erythrorhizon</name>
    <name type="common">Purple gromwell</name>
    <name type="synonym">Lithospermum officinale var. erythrorhizon</name>
    <dbReference type="NCBI Taxonomy" id="34254"/>
    <lineage>
        <taxon>Eukaryota</taxon>
        <taxon>Viridiplantae</taxon>
        <taxon>Streptophyta</taxon>
        <taxon>Embryophyta</taxon>
        <taxon>Tracheophyta</taxon>
        <taxon>Spermatophyta</taxon>
        <taxon>Magnoliopsida</taxon>
        <taxon>eudicotyledons</taxon>
        <taxon>Gunneridae</taxon>
        <taxon>Pentapetalae</taxon>
        <taxon>asterids</taxon>
        <taxon>lamiids</taxon>
        <taxon>Boraginales</taxon>
        <taxon>Boraginaceae</taxon>
        <taxon>Boraginoideae</taxon>
        <taxon>Lithospermeae</taxon>
        <taxon>Lithospermum</taxon>
    </lineage>
</organism>
<comment type="caution">
    <text evidence="2">The sequence shown here is derived from an EMBL/GenBank/DDBJ whole genome shotgun (WGS) entry which is preliminary data.</text>
</comment>
<evidence type="ECO:0000256" key="1">
    <source>
        <dbReference type="SAM" id="MobiDB-lite"/>
    </source>
</evidence>
<evidence type="ECO:0000313" key="3">
    <source>
        <dbReference type="Proteomes" id="UP001454036"/>
    </source>
</evidence>
<proteinExistence type="predicted"/>
<gene>
    <name evidence="2" type="ORF">LIER_20826</name>
</gene>
<keyword evidence="3" id="KW-1185">Reference proteome</keyword>